<feature type="coiled-coil region" evidence="5">
    <location>
        <begin position="91"/>
        <end position="118"/>
    </location>
</feature>
<sequence>MPSSQMGAQMSCATGEVSCATGEVSCATGEVSQKLQMPAPMEQAPGPSTTSENLKSVTYDMSELIEAFCSFLPHPPKEDEASTLDDVIDYINTTHAEIPQLEEQLSELQSEQQSILTAGMQFEATATEGDYNIPDSPIFGLVEMPNQMVGIDVVPAIGSPVNHAAEAASAFNQVAIVNQAAEAASVVNQAPIMNQAALVMNQAAAVVNQPAVENPDAVGVTATVEELVAFGHCTAACDNVELMQERTKGCPVYSLDTCDDDDDFAEPVPGVGTRSKKRRRDAKVGSSFVGGTKLDATCKKKLALRKKVSSTSAKCEEKKKKSEDIQPVYSKEILTINILRGRASSLISPLMVRHMMSENTETDAISKWNFLMLMYNFFIESNQNAFLLRDVLRFSGNIDECGSYVERFKRNVIELKEGYKRCVTDYVTVLALFPRNAKVEELKEEYPIFFKVFDELSPISKKLANCNAIDNAVMYSAIKTEEEDLPSFSLGLSQNICRNLGFEFGTVAQSYRESHFCTKMSEDEYRAGGKRRGLRK</sequence>
<keyword evidence="4" id="KW-0539">Nucleus</keyword>
<evidence type="ECO:0000256" key="2">
    <source>
        <dbReference type="ARBA" id="ARBA00023015"/>
    </source>
</evidence>
<dbReference type="InterPro" id="IPR036638">
    <property type="entry name" value="HLH_DNA-bd_sf"/>
</dbReference>
<reference evidence="6" key="2">
    <citation type="submission" date="2023-05" db="EMBL/GenBank/DDBJ databases">
        <authorList>
            <person name="Schelkunov M.I."/>
        </authorList>
    </citation>
    <scope>NUCLEOTIDE SEQUENCE</scope>
    <source>
        <strain evidence="6">Hsosn_3</strain>
        <tissue evidence="6">Leaf</tissue>
    </source>
</reference>
<evidence type="ECO:0000313" key="7">
    <source>
        <dbReference type="Proteomes" id="UP001237642"/>
    </source>
</evidence>
<dbReference type="GO" id="GO:0005634">
    <property type="term" value="C:nucleus"/>
    <property type="evidence" value="ECO:0007669"/>
    <property type="project" value="UniProtKB-SubCell"/>
</dbReference>
<accession>A0AAD8GXA4</accession>
<evidence type="ECO:0000256" key="3">
    <source>
        <dbReference type="ARBA" id="ARBA00023163"/>
    </source>
</evidence>
<dbReference type="AlphaFoldDB" id="A0AAD8GXA4"/>
<name>A0AAD8GXA4_9APIA</name>
<keyword evidence="5" id="KW-0175">Coiled coil</keyword>
<reference evidence="6" key="1">
    <citation type="submission" date="2023-02" db="EMBL/GenBank/DDBJ databases">
        <title>Genome of toxic invasive species Heracleum sosnowskyi carries increased number of genes despite the absence of recent whole-genome duplications.</title>
        <authorList>
            <person name="Schelkunov M."/>
            <person name="Shtratnikova V."/>
            <person name="Makarenko M."/>
            <person name="Klepikova A."/>
            <person name="Omelchenko D."/>
            <person name="Novikova G."/>
            <person name="Obukhova E."/>
            <person name="Bogdanov V."/>
            <person name="Penin A."/>
            <person name="Logacheva M."/>
        </authorList>
    </citation>
    <scope>NUCLEOTIDE SEQUENCE</scope>
    <source>
        <strain evidence="6">Hsosn_3</strain>
        <tissue evidence="6">Leaf</tissue>
    </source>
</reference>
<dbReference type="SUPFAM" id="SSF47459">
    <property type="entry name" value="HLH, helix-loop-helix DNA-binding domain"/>
    <property type="match status" value="1"/>
</dbReference>
<comment type="caution">
    <text evidence="6">The sequence shown here is derived from an EMBL/GenBank/DDBJ whole genome shotgun (WGS) entry which is preliminary data.</text>
</comment>
<protein>
    <submittedName>
        <fullName evidence="6">Uncharacterized protein</fullName>
    </submittedName>
</protein>
<evidence type="ECO:0000256" key="5">
    <source>
        <dbReference type="SAM" id="Coils"/>
    </source>
</evidence>
<dbReference type="GO" id="GO:0046983">
    <property type="term" value="F:protein dimerization activity"/>
    <property type="evidence" value="ECO:0007669"/>
    <property type="project" value="InterPro"/>
</dbReference>
<evidence type="ECO:0000313" key="6">
    <source>
        <dbReference type="EMBL" id="KAK1355917.1"/>
    </source>
</evidence>
<keyword evidence="7" id="KW-1185">Reference proteome</keyword>
<evidence type="ECO:0000256" key="1">
    <source>
        <dbReference type="ARBA" id="ARBA00004123"/>
    </source>
</evidence>
<organism evidence="6 7">
    <name type="scientific">Heracleum sosnowskyi</name>
    <dbReference type="NCBI Taxonomy" id="360622"/>
    <lineage>
        <taxon>Eukaryota</taxon>
        <taxon>Viridiplantae</taxon>
        <taxon>Streptophyta</taxon>
        <taxon>Embryophyta</taxon>
        <taxon>Tracheophyta</taxon>
        <taxon>Spermatophyta</taxon>
        <taxon>Magnoliopsida</taxon>
        <taxon>eudicotyledons</taxon>
        <taxon>Gunneridae</taxon>
        <taxon>Pentapetalae</taxon>
        <taxon>asterids</taxon>
        <taxon>campanulids</taxon>
        <taxon>Apiales</taxon>
        <taxon>Apiaceae</taxon>
        <taxon>Apioideae</taxon>
        <taxon>apioid superclade</taxon>
        <taxon>Tordylieae</taxon>
        <taxon>Tordyliinae</taxon>
        <taxon>Heracleum</taxon>
    </lineage>
</organism>
<proteinExistence type="predicted"/>
<dbReference type="Proteomes" id="UP001237642">
    <property type="component" value="Unassembled WGS sequence"/>
</dbReference>
<gene>
    <name evidence="6" type="ORF">POM88_049173</name>
</gene>
<evidence type="ECO:0000256" key="4">
    <source>
        <dbReference type="ARBA" id="ARBA00023242"/>
    </source>
</evidence>
<comment type="subcellular location">
    <subcellularLocation>
        <location evidence="1">Nucleus</location>
    </subcellularLocation>
</comment>
<dbReference type="EMBL" id="JAUIZM010000011">
    <property type="protein sequence ID" value="KAK1355917.1"/>
    <property type="molecule type" value="Genomic_DNA"/>
</dbReference>
<keyword evidence="3" id="KW-0804">Transcription</keyword>
<keyword evidence="2" id="KW-0805">Transcription regulation</keyword>